<gene>
    <name evidence="6" type="ORF">J3U88_23110</name>
</gene>
<dbReference type="SUPFAM" id="SSF46785">
    <property type="entry name" value="Winged helix' DNA-binding domain"/>
    <property type="match status" value="1"/>
</dbReference>
<dbReference type="InterPro" id="IPR005119">
    <property type="entry name" value="LysR_subst-bd"/>
</dbReference>
<reference evidence="6" key="1">
    <citation type="submission" date="2021-03" db="EMBL/GenBank/DDBJ databases">
        <authorList>
            <person name="Wang G."/>
        </authorList>
    </citation>
    <scope>NUCLEOTIDE SEQUENCE</scope>
    <source>
        <strain evidence="6">KCTC 12899</strain>
    </source>
</reference>
<proteinExistence type="inferred from homology"/>
<dbReference type="GO" id="GO:0006351">
    <property type="term" value="P:DNA-templated transcription"/>
    <property type="evidence" value="ECO:0007669"/>
    <property type="project" value="TreeGrafter"/>
</dbReference>
<dbReference type="Gene3D" id="3.40.190.10">
    <property type="entry name" value="Periplasmic binding protein-like II"/>
    <property type="match status" value="2"/>
</dbReference>
<evidence type="ECO:0000256" key="2">
    <source>
        <dbReference type="ARBA" id="ARBA00023015"/>
    </source>
</evidence>
<keyword evidence="4" id="KW-0804">Transcription</keyword>
<keyword evidence="3" id="KW-0238">DNA-binding</keyword>
<comment type="caution">
    <text evidence="6">The sequence shown here is derived from an EMBL/GenBank/DDBJ whole genome shotgun (WGS) entry which is preliminary data.</text>
</comment>
<dbReference type="RefSeq" id="WP_207861365.1">
    <property type="nucleotide sequence ID" value="NZ_JAFREP010000024.1"/>
</dbReference>
<dbReference type="InterPro" id="IPR058163">
    <property type="entry name" value="LysR-type_TF_proteobact-type"/>
</dbReference>
<evidence type="ECO:0000256" key="4">
    <source>
        <dbReference type="ARBA" id="ARBA00023163"/>
    </source>
</evidence>
<sequence>MYAQLPLNGLRVFEAAARHLSFQCAADELHVSPTAVSHQIRQLETHLGRALFTRRPLALTEAGAALYPQVHQALDLLADAHNRAQTTAQPAQLRVSMTHAFAGFWLLPRLTRFHARFPEITIKVDASERCADLARGEADCSIRYSHAVPEDWVGYPLFRDRFFPVCAPSRLPDFADGIGNQRLLHFSWKVPHPHNPDWARWFQRFPCRRRRVPAHNQQADLFLSEETHAIQAARDGHGLALCSSLMTASLIQENQLAVPFEGSLPGLHSTLIFLPNHPKKRLIHRFRDWLRAETQCFRTAYPADFFDDPE</sequence>
<dbReference type="SUPFAM" id="SSF53850">
    <property type="entry name" value="Periplasmic binding protein-like II"/>
    <property type="match status" value="1"/>
</dbReference>
<dbReference type="Proteomes" id="UP000664417">
    <property type="component" value="Unassembled WGS sequence"/>
</dbReference>
<evidence type="ECO:0000256" key="1">
    <source>
        <dbReference type="ARBA" id="ARBA00009437"/>
    </source>
</evidence>
<protein>
    <submittedName>
        <fullName evidence="6">LysR family transcriptional regulator</fullName>
    </submittedName>
</protein>
<dbReference type="InterPro" id="IPR036388">
    <property type="entry name" value="WH-like_DNA-bd_sf"/>
</dbReference>
<dbReference type="Pfam" id="PF03466">
    <property type="entry name" value="LysR_substrate"/>
    <property type="match status" value="1"/>
</dbReference>
<dbReference type="InterPro" id="IPR036390">
    <property type="entry name" value="WH_DNA-bd_sf"/>
</dbReference>
<dbReference type="PROSITE" id="PS50931">
    <property type="entry name" value="HTH_LYSR"/>
    <property type="match status" value="1"/>
</dbReference>
<keyword evidence="2" id="KW-0805">Transcription regulation</keyword>
<dbReference type="Pfam" id="PF00126">
    <property type="entry name" value="HTH_1"/>
    <property type="match status" value="1"/>
</dbReference>
<evidence type="ECO:0000313" key="7">
    <source>
        <dbReference type="Proteomes" id="UP000664417"/>
    </source>
</evidence>
<dbReference type="InterPro" id="IPR000847">
    <property type="entry name" value="LysR_HTH_N"/>
</dbReference>
<evidence type="ECO:0000256" key="3">
    <source>
        <dbReference type="ARBA" id="ARBA00023125"/>
    </source>
</evidence>
<feature type="domain" description="HTH lysR-type" evidence="5">
    <location>
        <begin position="5"/>
        <end position="60"/>
    </location>
</feature>
<dbReference type="EMBL" id="JAFREP010000024">
    <property type="protein sequence ID" value="MBO1321390.1"/>
    <property type="molecule type" value="Genomic_DNA"/>
</dbReference>
<comment type="similarity">
    <text evidence="1">Belongs to the LysR transcriptional regulatory family.</text>
</comment>
<evidence type="ECO:0000259" key="5">
    <source>
        <dbReference type="PROSITE" id="PS50931"/>
    </source>
</evidence>
<evidence type="ECO:0000313" key="6">
    <source>
        <dbReference type="EMBL" id="MBO1321390.1"/>
    </source>
</evidence>
<dbReference type="PANTHER" id="PTHR30537">
    <property type="entry name" value="HTH-TYPE TRANSCRIPTIONAL REGULATOR"/>
    <property type="match status" value="1"/>
</dbReference>
<accession>A0A8J7QE47</accession>
<dbReference type="Gene3D" id="1.10.10.10">
    <property type="entry name" value="Winged helix-like DNA-binding domain superfamily/Winged helix DNA-binding domain"/>
    <property type="match status" value="1"/>
</dbReference>
<dbReference type="GO" id="GO:0043565">
    <property type="term" value="F:sequence-specific DNA binding"/>
    <property type="evidence" value="ECO:0007669"/>
    <property type="project" value="TreeGrafter"/>
</dbReference>
<name>A0A8J7QE47_9BACT</name>
<dbReference type="AlphaFoldDB" id="A0A8J7QE47"/>
<organism evidence="6 7">
    <name type="scientific">Acanthopleuribacter pedis</name>
    <dbReference type="NCBI Taxonomy" id="442870"/>
    <lineage>
        <taxon>Bacteria</taxon>
        <taxon>Pseudomonadati</taxon>
        <taxon>Acidobacteriota</taxon>
        <taxon>Holophagae</taxon>
        <taxon>Acanthopleuribacterales</taxon>
        <taxon>Acanthopleuribacteraceae</taxon>
        <taxon>Acanthopleuribacter</taxon>
    </lineage>
</organism>
<dbReference type="GO" id="GO:0003700">
    <property type="term" value="F:DNA-binding transcription factor activity"/>
    <property type="evidence" value="ECO:0007669"/>
    <property type="project" value="InterPro"/>
</dbReference>
<keyword evidence="7" id="KW-1185">Reference proteome</keyword>
<dbReference type="PRINTS" id="PR00039">
    <property type="entry name" value="HTHLYSR"/>
</dbReference>
<dbReference type="PANTHER" id="PTHR30537:SF26">
    <property type="entry name" value="GLYCINE CLEAVAGE SYSTEM TRANSCRIPTIONAL ACTIVATOR"/>
    <property type="match status" value="1"/>
</dbReference>